<comment type="caution">
    <text evidence="1">The sequence shown here is derived from an EMBL/GenBank/DDBJ whole genome shotgun (WGS) entry which is preliminary data.</text>
</comment>
<keyword evidence="2" id="KW-1185">Reference proteome</keyword>
<evidence type="ECO:0000313" key="2">
    <source>
        <dbReference type="Proteomes" id="UP001459277"/>
    </source>
</evidence>
<sequence>MAPIARSRLFILQDLQTPVFPNCTIMEAIESSRGSYAWKSILHGRDVIKRGACWRIGNGKKVQIWQHTWLPLKHPTRVQSPMLEGWEETTVDVLINEDSQTWNEHLIAGLFVPEEAELIKKIPLSRHPTEDKLFWPWTQSGKYSCKSRFRFLKMEEEEGGNENEEETTLHALWSCRELNSVWSQTKWSSRQTSSVTNFKELLSWILNNHGNQELFAMVTWGVWHQRNQVQNHRPCYTLDQLTSQAKEKLAEFVAVLPPITPATPKPKEKWKPPDASLVKINFD</sequence>
<name>A0AAW2DGL6_9ROSI</name>
<reference evidence="1 2" key="1">
    <citation type="submission" date="2024-01" db="EMBL/GenBank/DDBJ databases">
        <title>A telomere-to-telomere, gap-free genome of sweet tea (Lithocarpus litseifolius).</title>
        <authorList>
            <person name="Zhou J."/>
        </authorList>
    </citation>
    <scope>NUCLEOTIDE SEQUENCE [LARGE SCALE GENOMIC DNA]</scope>
    <source>
        <strain evidence="1">Zhou-2022a</strain>
        <tissue evidence="1">Leaf</tissue>
    </source>
</reference>
<accession>A0AAW2DGL6</accession>
<organism evidence="1 2">
    <name type="scientific">Lithocarpus litseifolius</name>
    <dbReference type="NCBI Taxonomy" id="425828"/>
    <lineage>
        <taxon>Eukaryota</taxon>
        <taxon>Viridiplantae</taxon>
        <taxon>Streptophyta</taxon>
        <taxon>Embryophyta</taxon>
        <taxon>Tracheophyta</taxon>
        <taxon>Spermatophyta</taxon>
        <taxon>Magnoliopsida</taxon>
        <taxon>eudicotyledons</taxon>
        <taxon>Gunneridae</taxon>
        <taxon>Pentapetalae</taxon>
        <taxon>rosids</taxon>
        <taxon>fabids</taxon>
        <taxon>Fagales</taxon>
        <taxon>Fagaceae</taxon>
        <taxon>Lithocarpus</taxon>
    </lineage>
</organism>
<dbReference type="Proteomes" id="UP001459277">
    <property type="component" value="Unassembled WGS sequence"/>
</dbReference>
<gene>
    <name evidence="1" type="ORF">SO802_010489</name>
</gene>
<dbReference type="AlphaFoldDB" id="A0AAW2DGL6"/>
<proteinExistence type="predicted"/>
<dbReference type="EMBL" id="JAZDWU010000003">
    <property type="protein sequence ID" value="KAL0008987.1"/>
    <property type="molecule type" value="Genomic_DNA"/>
</dbReference>
<evidence type="ECO:0000313" key="1">
    <source>
        <dbReference type="EMBL" id="KAL0008987.1"/>
    </source>
</evidence>
<evidence type="ECO:0008006" key="3">
    <source>
        <dbReference type="Google" id="ProtNLM"/>
    </source>
</evidence>
<protein>
    <recommendedName>
        <fullName evidence="3">Reverse transcriptase zinc-binding domain-containing protein</fullName>
    </recommendedName>
</protein>